<evidence type="ECO:0000313" key="6">
    <source>
        <dbReference type="Proteomes" id="UP000051887"/>
    </source>
</evidence>
<evidence type="ECO:0000313" key="4">
    <source>
        <dbReference type="EMBL" id="CUH70636.1"/>
    </source>
</evidence>
<dbReference type="InterPro" id="IPR006076">
    <property type="entry name" value="FAD-dep_OxRdtase"/>
</dbReference>
<reference evidence="3 5" key="2">
    <citation type="submission" date="2015-09" db="EMBL/GenBank/DDBJ databases">
        <authorList>
            <person name="Rodrigo-Torres L."/>
            <person name="Arahal D.R."/>
        </authorList>
    </citation>
    <scope>NUCLEOTIDE SEQUENCE [LARGE SCALE GENOMIC DNA]</scope>
    <source>
        <strain evidence="3 5">CECT 5118</strain>
    </source>
</reference>
<feature type="domain" description="FAD dependent oxidoreductase" evidence="2">
    <location>
        <begin position="4"/>
        <end position="337"/>
    </location>
</feature>
<dbReference type="Gene3D" id="3.50.50.60">
    <property type="entry name" value="FAD/NAD(P)-binding domain"/>
    <property type="match status" value="1"/>
</dbReference>
<dbReference type="Gene3D" id="3.30.9.10">
    <property type="entry name" value="D-Amino Acid Oxidase, subunit A, domain 2"/>
    <property type="match status" value="1"/>
</dbReference>
<dbReference type="GO" id="GO:0050622">
    <property type="term" value="F:glycine dehydrogenase (cyanide-forming) activity"/>
    <property type="evidence" value="ECO:0007669"/>
    <property type="project" value="UniProtKB-EC"/>
</dbReference>
<dbReference type="OrthoDB" id="8993739at2"/>
<accession>A0A0P1FVD8</accession>
<dbReference type="SUPFAM" id="SSF51905">
    <property type="entry name" value="FAD/NAD(P)-binding domain"/>
    <property type="match status" value="1"/>
</dbReference>
<organism evidence="4 6">
    <name type="scientific">Thalassovita autumnalis</name>
    <dbReference type="NCBI Taxonomy" id="2072972"/>
    <lineage>
        <taxon>Bacteria</taxon>
        <taxon>Pseudomonadati</taxon>
        <taxon>Pseudomonadota</taxon>
        <taxon>Alphaproteobacteria</taxon>
        <taxon>Rhodobacterales</taxon>
        <taxon>Roseobacteraceae</taxon>
        <taxon>Thalassovita</taxon>
    </lineage>
</organism>
<protein>
    <submittedName>
        <fullName evidence="4">Hydrogen cyanide synthase subunit HcnC</fullName>
        <ecNumber evidence="4">1.4.99.5</ecNumber>
    </submittedName>
</protein>
<dbReference type="EMBL" id="CYSB01000025">
    <property type="protein sequence ID" value="CUH65711.1"/>
    <property type="molecule type" value="Genomic_DNA"/>
</dbReference>
<evidence type="ECO:0000259" key="2">
    <source>
        <dbReference type="Pfam" id="PF01266"/>
    </source>
</evidence>
<dbReference type="AlphaFoldDB" id="A0A0P1FVD8"/>
<reference evidence="4 6" key="1">
    <citation type="submission" date="2015-09" db="EMBL/GenBank/DDBJ databases">
        <authorList>
            <consortium name="Swine Surveillance"/>
        </authorList>
    </citation>
    <scope>NUCLEOTIDE SEQUENCE [LARGE SCALE GENOMIC DNA]</scope>
    <source>
        <strain evidence="4 6">5120</strain>
    </source>
</reference>
<dbReference type="RefSeq" id="WP_058241960.1">
    <property type="nucleotide sequence ID" value="NZ_CYSB01000025.1"/>
</dbReference>
<dbReference type="InterPro" id="IPR036188">
    <property type="entry name" value="FAD/NAD-bd_sf"/>
</dbReference>
<dbReference type="Pfam" id="PF01266">
    <property type="entry name" value="DAO"/>
    <property type="match status" value="1"/>
</dbReference>
<name>A0A0P1FVD8_9RHOB</name>
<sequence length="357" mass="38057">MAQKIAIVGAGLIGAALAFQLTRRGAEVTVLDAGLPGQAASGRSFGWLNASFFADEDHFRLRLAGMEAWRRLKADVPELSLRWPGALWWEEQGEGLHKLHRDLGALGYPVELMAATEVKKRLPDLATAPEEALLFPAEGAAETGEVVARLLKVAQAKGARVIAGLRATGLIERSGRIAGVETTCGPVAADQVLVCAGTGAAALLDPLGIKLPMLTRPGVLMRSRPLPRIMDQILVTPQLEVRQDPSGRLLFPTSPGHQGDTAEAIPDLMPLLADAEARLQTLFPALRPEWEQAMVAPRPVPGDGLPAIGAIGPRGLYLSVMHSGATLAAIVAEIVAEELNDDPRAPLLKPYRPDRFQ</sequence>
<evidence type="ECO:0000256" key="1">
    <source>
        <dbReference type="ARBA" id="ARBA00023002"/>
    </source>
</evidence>
<evidence type="ECO:0000313" key="3">
    <source>
        <dbReference type="EMBL" id="CUH65711.1"/>
    </source>
</evidence>
<dbReference type="PANTHER" id="PTHR13847">
    <property type="entry name" value="SARCOSINE DEHYDROGENASE-RELATED"/>
    <property type="match status" value="1"/>
</dbReference>
<dbReference type="EMBL" id="CYSC01000007">
    <property type="protein sequence ID" value="CUH70636.1"/>
    <property type="molecule type" value="Genomic_DNA"/>
</dbReference>
<dbReference type="GO" id="GO:0005737">
    <property type="term" value="C:cytoplasm"/>
    <property type="evidence" value="ECO:0007669"/>
    <property type="project" value="TreeGrafter"/>
</dbReference>
<proteinExistence type="predicted"/>
<evidence type="ECO:0000313" key="5">
    <source>
        <dbReference type="Proteomes" id="UP000051086"/>
    </source>
</evidence>
<keyword evidence="1 4" id="KW-0560">Oxidoreductase</keyword>
<keyword evidence="5" id="KW-1185">Reference proteome</keyword>
<dbReference type="Proteomes" id="UP000051887">
    <property type="component" value="Unassembled WGS sequence"/>
</dbReference>
<dbReference type="Proteomes" id="UP000051086">
    <property type="component" value="Unassembled WGS sequence"/>
</dbReference>
<gene>
    <name evidence="4" type="primary">hcnC_1</name>
    <name evidence="3" type="ORF">TL5118_01433</name>
    <name evidence="4" type="ORF">TL5120_00415</name>
</gene>
<dbReference type="EC" id="1.4.99.5" evidence="4"/>